<keyword evidence="7" id="KW-1185">Reference proteome</keyword>
<gene>
    <name evidence="6" type="ORF">GTK09_07120</name>
</gene>
<evidence type="ECO:0000313" key="7">
    <source>
        <dbReference type="Proteomes" id="UP000469011"/>
    </source>
</evidence>
<feature type="compositionally biased region" description="Basic and acidic residues" evidence="4">
    <location>
        <begin position="180"/>
        <end position="189"/>
    </location>
</feature>
<comment type="caution">
    <text evidence="6">The sequence shown here is derived from an EMBL/GenBank/DDBJ whole genome shotgun (WGS) entry which is preliminary data.</text>
</comment>
<accession>A0A6N9T5I6</accession>
<dbReference type="AlphaFoldDB" id="A0A6N9T5I6"/>
<dbReference type="GO" id="GO:0003677">
    <property type="term" value="F:DNA binding"/>
    <property type="evidence" value="ECO:0007669"/>
    <property type="project" value="UniProtKB-KW"/>
</dbReference>
<feature type="domain" description="HTH marR-type" evidence="5">
    <location>
        <begin position="32"/>
        <end position="164"/>
    </location>
</feature>
<dbReference type="PANTHER" id="PTHR42756">
    <property type="entry name" value="TRANSCRIPTIONAL REGULATOR, MARR"/>
    <property type="match status" value="1"/>
</dbReference>
<dbReference type="SMART" id="SM00347">
    <property type="entry name" value="HTH_MARR"/>
    <property type="match status" value="1"/>
</dbReference>
<dbReference type="Proteomes" id="UP000469011">
    <property type="component" value="Unassembled WGS sequence"/>
</dbReference>
<evidence type="ECO:0000256" key="1">
    <source>
        <dbReference type="ARBA" id="ARBA00023015"/>
    </source>
</evidence>
<evidence type="ECO:0000259" key="5">
    <source>
        <dbReference type="PROSITE" id="PS50995"/>
    </source>
</evidence>
<name>A0A6N9T5I6_9HYPH</name>
<evidence type="ECO:0000256" key="2">
    <source>
        <dbReference type="ARBA" id="ARBA00023125"/>
    </source>
</evidence>
<dbReference type="InterPro" id="IPR023187">
    <property type="entry name" value="Tscrpt_reg_MarR-type_CS"/>
</dbReference>
<dbReference type="PANTHER" id="PTHR42756:SF1">
    <property type="entry name" value="TRANSCRIPTIONAL REPRESSOR OF EMRAB OPERON"/>
    <property type="match status" value="1"/>
</dbReference>
<evidence type="ECO:0000256" key="3">
    <source>
        <dbReference type="ARBA" id="ARBA00023163"/>
    </source>
</evidence>
<dbReference type="InterPro" id="IPR036388">
    <property type="entry name" value="WH-like_DNA-bd_sf"/>
</dbReference>
<keyword evidence="3" id="KW-0804">Transcription</keyword>
<dbReference type="Pfam" id="PF01047">
    <property type="entry name" value="MarR"/>
    <property type="match status" value="1"/>
</dbReference>
<keyword evidence="2" id="KW-0238">DNA-binding</keyword>
<dbReference type="InterPro" id="IPR036390">
    <property type="entry name" value="WH_DNA-bd_sf"/>
</dbReference>
<dbReference type="EMBL" id="JAAAMG010000004">
    <property type="protein sequence ID" value="NDW04198.1"/>
    <property type="molecule type" value="Genomic_DNA"/>
</dbReference>
<feature type="region of interest" description="Disordered" evidence="4">
    <location>
        <begin position="169"/>
        <end position="195"/>
    </location>
</feature>
<feature type="compositionally biased region" description="Low complexity" evidence="4">
    <location>
        <begin position="169"/>
        <end position="179"/>
    </location>
</feature>
<proteinExistence type="predicted"/>
<keyword evidence="1" id="KW-0805">Transcription regulation</keyword>
<sequence>MAVVREDHYRLAYYNCAYYIADMQSEDPHLPDPSLGFLLGDAARLMRRRFEQKSRDIDMTSAQMRIIARLSRNEGISQVGLATLVDLEPMTLCRHIDRMASAGLVVRKQDPYDRRAKQLFTTAKARELIHPMRVLADEIFAEAQQGLSEEARRQLLDSLGVVVKNLSDAETAGSASETAAPRRRDRIDASQETTA</sequence>
<dbReference type="PROSITE" id="PS50995">
    <property type="entry name" value="HTH_MARR_2"/>
    <property type="match status" value="1"/>
</dbReference>
<organism evidence="6 7">
    <name type="scientific">Jiella pacifica</name>
    <dbReference type="NCBI Taxonomy" id="2696469"/>
    <lineage>
        <taxon>Bacteria</taxon>
        <taxon>Pseudomonadati</taxon>
        <taxon>Pseudomonadota</taxon>
        <taxon>Alphaproteobacteria</taxon>
        <taxon>Hyphomicrobiales</taxon>
        <taxon>Aurantimonadaceae</taxon>
        <taxon>Jiella</taxon>
    </lineage>
</organism>
<dbReference type="GO" id="GO:0003700">
    <property type="term" value="F:DNA-binding transcription factor activity"/>
    <property type="evidence" value="ECO:0007669"/>
    <property type="project" value="InterPro"/>
</dbReference>
<dbReference type="SUPFAM" id="SSF46785">
    <property type="entry name" value="Winged helix' DNA-binding domain"/>
    <property type="match status" value="1"/>
</dbReference>
<reference evidence="6 7" key="1">
    <citation type="submission" date="2020-01" db="EMBL/GenBank/DDBJ databases">
        <title>Jiella pacifica sp. nov.</title>
        <authorList>
            <person name="Xue Z."/>
            <person name="Zhu S."/>
            <person name="Chen J."/>
            <person name="Yang J."/>
        </authorList>
    </citation>
    <scope>NUCLEOTIDE SEQUENCE [LARGE SCALE GENOMIC DNA]</scope>
    <source>
        <strain evidence="6 7">40Bstr34</strain>
    </source>
</reference>
<dbReference type="Gene3D" id="1.10.10.10">
    <property type="entry name" value="Winged helix-like DNA-binding domain superfamily/Winged helix DNA-binding domain"/>
    <property type="match status" value="1"/>
</dbReference>
<dbReference type="PROSITE" id="PS01117">
    <property type="entry name" value="HTH_MARR_1"/>
    <property type="match status" value="1"/>
</dbReference>
<protein>
    <submittedName>
        <fullName evidence="6">MarR family transcriptional regulator</fullName>
    </submittedName>
</protein>
<dbReference type="InterPro" id="IPR000835">
    <property type="entry name" value="HTH_MarR-typ"/>
</dbReference>
<evidence type="ECO:0000256" key="4">
    <source>
        <dbReference type="SAM" id="MobiDB-lite"/>
    </source>
</evidence>
<evidence type="ECO:0000313" key="6">
    <source>
        <dbReference type="EMBL" id="NDW04198.1"/>
    </source>
</evidence>